<reference evidence="3" key="1">
    <citation type="journal article" date="2014" name="Int. J. Syst. Evol. Microbiol.">
        <title>Complete genome sequence of Corynebacterium casei LMG S-19264T (=DSM 44701T), isolated from a smear-ripened cheese.</title>
        <authorList>
            <consortium name="US DOE Joint Genome Institute (JGI-PGF)"/>
            <person name="Walter F."/>
            <person name="Albersmeier A."/>
            <person name="Kalinowski J."/>
            <person name="Ruckert C."/>
        </authorList>
    </citation>
    <scope>NUCLEOTIDE SEQUENCE</scope>
    <source>
        <strain evidence="3">JCM 3276</strain>
    </source>
</reference>
<sequence length="1453" mass="153059">MAGPTQLNPTEQDALVKQIGLALLRAAPTDWASIEVSFRAIGRYTEVHGQVVFPDDTTADLPVAPEIGALFARLRAGMYREGRGTWFNARYQLDRPAAYNLEYDRDEPRWQNQPPPPAFFDELRMFPREDENVPEWLTRTLAALQPPFRTARLFDGMGPAGPVLNRPPVDGEERERVQHYLDAAPLALPARGYDTDLFDEERRQTVPIAFHTDGVWIWPAAVNFYLRTHGVPPDPELVAHIRRAEFHMPEVDEQARTAAAAFIAGPRRPPVRPPDMAQPEQPAEGEPAAPTFDHPERVPEESAQDEPNVPDPVTVDEPLPPVTPAAEVVERLRARLDELGVPESAYTVGTPSGPAWTMEQTGEGWRVGWFDGHYVAPAVFADAGDAAAFLAGKLILESPPASSPGPSTVSAPLAELEDDDDDSYDRRRPLPPSRPLQSSPSGDDLFRPARPVGDGLFEPRQFDDDDEEYRPGRFGQFARRDSETPEPGAAKHSRAQDEPFTPPTEPPPHEQLFTHGGAAPQTFTAPEASAEEADAATPQSDERQLPPPDSPEFAREDELAADERFDGGAQFDEPFAASRSAGSGEQDTPTGPGESEAHDQSAPAQPGEHEGQDQLAPGQSGEDSLFAPRQQAEDDAFAPTGQPGEHDFAASGAPGQPIGPDDHAQFVPPADAGGQRFGEAENQFAPPHASDAADHRFAPGDQEGQEQLSSQPPFAGGEPGGQFGQAPESGGQFDQPEPGHFDHAEPGQFGKAEPGQFHQPEPSQFDQVPGQFDQAGRGQFGQAEPAQFGQAEPGRLGQDEPSQPRQGEPGQFGQAEPGQFGQAEPAQFGQAEPGQFRQGEPGHFNQAEPGQFGQGEPVGQFAQAGEPGGQFGHGGPGGQFGRPGEPGGPFNQAGEGAGPFGQPAGHFNQPGEPAGPFGQAGEPAGQFGQAGEPAGQFGQAGEPVGQFGQTGEPGRQFGHQGEPVGQFGQAGEPGAQFGHPGEADRQFGHPGEAGGQFGQAGEPGGQFGHPGEAGGQFNQAGEPSGQFGRPGEPVGPFGQPGEPVGPFGQEPGRQFGHPGEPGAQFGQPGEPVGQFGQAGESGRQFGHAGEAAAHGQAGEPGRQFGHPGEAGHFAQPAEPGGQAAPAGESVGQFAQAGEPVGQFAQAGEPGGQFAQPGEPVGQFAQAGGQFAQPGEPMGQFAQPGEPMGQFAQAGEHGGQFAQPGEHGGQFGQPGDHGGQFGQPGEHGGQFGQPGDHGGQFGQPGERGGQFAPSGEPVGQFAQAGEAVGQFATAGGQPFGAGQQELGAQQGRREEQGRAFGEGGPGQFVPRGPERAQSAEQMAQQAGEGGRPRRPQDWPIQPLRGEPPLTLFRGKQLIQLPEGTELDRYGDPSGNLTYAVGTPFDRRSLVPDWINRPYRAYRVVRATEALTGAAIPWFDQPGGGTAYVLPQSIAELVSNGVLEEIPDRQPPARA</sequence>
<name>A0A918G8R2_9PSEU</name>
<dbReference type="InterPro" id="IPR036170">
    <property type="entry name" value="YezG-like_sf"/>
</dbReference>
<dbReference type="InterPro" id="IPR025331">
    <property type="entry name" value="TNT"/>
</dbReference>
<dbReference type="InterPro" id="IPR053024">
    <property type="entry name" value="Fungal_surface_NADase"/>
</dbReference>
<dbReference type="GO" id="GO:0050135">
    <property type="term" value="F:NADP+ nucleosidase activity"/>
    <property type="evidence" value="ECO:0007669"/>
    <property type="project" value="InterPro"/>
</dbReference>
<organism evidence="3 4">
    <name type="scientific">Actinokineospora fastidiosa</name>
    <dbReference type="NCBI Taxonomy" id="1816"/>
    <lineage>
        <taxon>Bacteria</taxon>
        <taxon>Bacillati</taxon>
        <taxon>Actinomycetota</taxon>
        <taxon>Actinomycetes</taxon>
        <taxon>Pseudonocardiales</taxon>
        <taxon>Pseudonocardiaceae</taxon>
        <taxon>Actinokineospora</taxon>
    </lineage>
</organism>
<feature type="compositionally biased region" description="Basic and acidic residues" evidence="1">
    <location>
        <begin position="552"/>
        <end position="566"/>
    </location>
</feature>
<feature type="region of interest" description="Disordered" evidence="1">
    <location>
        <begin position="264"/>
        <end position="321"/>
    </location>
</feature>
<dbReference type="PANTHER" id="PTHR42059">
    <property type="entry name" value="TNT DOMAIN-CONTAINING PROTEIN"/>
    <property type="match status" value="1"/>
</dbReference>
<evidence type="ECO:0000256" key="1">
    <source>
        <dbReference type="SAM" id="MobiDB-lite"/>
    </source>
</evidence>
<accession>A0A918G8R2</accession>
<feature type="compositionally biased region" description="Gly residues" evidence="1">
    <location>
        <begin position="991"/>
        <end position="1014"/>
    </location>
</feature>
<comment type="caution">
    <text evidence="3">The sequence shown here is derived from an EMBL/GenBank/DDBJ whole genome shotgun (WGS) entry which is preliminary data.</text>
</comment>
<dbReference type="RefSeq" id="WP_308425859.1">
    <property type="nucleotide sequence ID" value="NZ_BMRB01000001.1"/>
</dbReference>
<feature type="region of interest" description="Disordered" evidence="1">
    <location>
        <begin position="398"/>
        <end position="1345"/>
    </location>
</feature>
<gene>
    <name evidence="3" type="ORF">GCM10010171_16290</name>
</gene>
<feature type="compositionally biased region" description="Gly residues" evidence="1">
    <location>
        <begin position="866"/>
        <end position="887"/>
    </location>
</feature>
<evidence type="ECO:0000259" key="2">
    <source>
        <dbReference type="Pfam" id="PF14021"/>
    </source>
</evidence>
<evidence type="ECO:0000313" key="4">
    <source>
        <dbReference type="Proteomes" id="UP000660680"/>
    </source>
</evidence>
<reference evidence="3" key="2">
    <citation type="submission" date="2020-09" db="EMBL/GenBank/DDBJ databases">
        <authorList>
            <person name="Sun Q."/>
            <person name="Ohkuma M."/>
        </authorList>
    </citation>
    <scope>NUCLEOTIDE SEQUENCE</scope>
    <source>
        <strain evidence="3">JCM 3276</strain>
    </source>
</reference>
<protein>
    <recommendedName>
        <fullName evidence="2">TNT domain-containing protein</fullName>
    </recommendedName>
</protein>
<dbReference type="Proteomes" id="UP000660680">
    <property type="component" value="Unassembled WGS sequence"/>
</dbReference>
<dbReference type="SUPFAM" id="SSF160424">
    <property type="entry name" value="BH3703-like"/>
    <property type="match status" value="1"/>
</dbReference>
<feature type="compositionally biased region" description="Low complexity" evidence="1">
    <location>
        <begin position="277"/>
        <end position="290"/>
    </location>
</feature>
<dbReference type="PANTHER" id="PTHR42059:SF1">
    <property type="entry name" value="TNT DOMAIN-CONTAINING PROTEIN"/>
    <property type="match status" value="1"/>
</dbReference>
<evidence type="ECO:0000313" key="3">
    <source>
        <dbReference type="EMBL" id="GGS23905.1"/>
    </source>
</evidence>
<feature type="compositionally biased region" description="Low complexity" evidence="1">
    <location>
        <begin position="1114"/>
        <end position="1128"/>
    </location>
</feature>
<feature type="compositionally biased region" description="Low complexity" evidence="1">
    <location>
        <begin position="1086"/>
        <end position="1101"/>
    </location>
</feature>
<feature type="compositionally biased region" description="Low complexity" evidence="1">
    <location>
        <begin position="1279"/>
        <end position="1289"/>
    </location>
</feature>
<feature type="compositionally biased region" description="Gly residues" evidence="1">
    <location>
        <begin position="1205"/>
        <end position="1247"/>
    </location>
</feature>
<proteinExistence type="predicted"/>
<feature type="domain" description="TNT" evidence="2">
    <location>
        <begin position="1358"/>
        <end position="1444"/>
    </location>
</feature>
<feature type="compositionally biased region" description="Polar residues" evidence="1">
    <location>
        <begin position="580"/>
        <end position="589"/>
    </location>
</feature>
<dbReference type="EMBL" id="BMRB01000001">
    <property type="protein sequence ID" value="GGS23905.1"/>
    <property type="molecule type" value="Genomic_DNA"/>
</dbReference>
<feature type="compositionally biased region" description="Low complexity" evidence="1">
    <location>
        <begin position="1161"/>
        <end position="1172"/>
    </location>
</feature>
<keyword evidence="4" id="KW-1185">Reference proteome</keyword>
<dbReference type="Pfam" id="PF14021">
    <property type="entry name" value="TNT"/>
    <property type="match status" value="1"/>
</dbReference>